<dbReference type="PANTHER" id="PTHR43537">
    <property type="entry name" value="TRANSCRIPTIONAL REGULATOR, GNTR FAMILY"/>
    <property type="match status" value="1"/>
</dbReference>
<dbReference type="InterPro" id="IPR011711">
    <property type="entry name" value="GntR_C"/>
</dbReference>
<dbReference type="SMART" id="SM00895">
    <property type="entry name" value="FCD"/>
    <property type="match status" value="1"/>
</dbReference>
<dbReference type="InterPro" id="IPR036388">
    <property type="entry name" value="WH-like_DNA-bd_sf"/>
</dbReference>
<evidence type="ECO:0000259" key="4">
    <source>
        <dbReference type="PROSITE" id="PS50949"/>
    </source>
</evidence>
<dbReference type="InterPro" id="IPR017723">
    <property type="entry name" value="Tscrpt_reg_AEP_util-assoc"/>
</dbReference>
<keyword evidence="6" id="KW-1185">Reference proteome</keyword>
<evidence type="ECO:0000256" key="3">
    <source>
        <dbReference type="ARBA" id="ARBA00023163"/>
    </source>
</evidence>
<dbReference type="Gene3D" id="1.10.10.10">
    <property type="entry name" value="Winged helix-like DNA-binding domain superfamily/Winged helix DNA-binding domain"/>
    <property type="match status" value="1"/>
</dbReference>
<dbReference type="Pfam" id="PF00392">
    <property type="entry name" value="GntR"/>
    <property type="match status" value="1"/>
</dbReference>
<dbReference type="Pfam" id="PF07729">
    <property type="entry name" value="FCD"/>
    <property type="match status" value="1"/>
</dbReference>
<feature type="domain" description="HTH gntR-type" evidence="4">
    <location>
        <begin position="42"/>
        <end position="109"/>
    </location>
</feature>
<dbReference type="InterPro" id="IPR036390">
    <property type="entry name" value="WH_DNA-bd_sf"/>
</dbReference>
<gene>
    <name evidence="5" type="ORF">R69888_05934</name>
</gene>
<dbReference type="SMART" id="SM00345">
    <property type="entry name" value="HTH_GNTR"/>
    <property type="match status" value="1"/>
</dbReference>
<keyword evidence="3" id="KW-0804">Transcription</keyword>
<dbReference type="Proteomes" id="UP000672526">
    <property type="component" value="Unassembled WGS sequence"/>
</dbReference>
<protein>
    <recommendedName>
        <fullName evidence="4">HTH gntR-type domain-containing protein</fullName>
    </recommendedName>
</protein>
<dbReference type="EMBL" id="CAJNBK010000027">
    <property type="protein sequence ID" value="CAE6817303.1"/>
    <property type="molecule type" value="Genomic_DNA"/>
</dbReference>
<keyword evidence="1" id="KW-0805">Transcription regulation</keyword>
<dbReference type="InterPro" id="IPR008920">
    <property type="entry name" value="TF_FadR/GntR_C"/>
</dbReference>
<dbReference type="CDD" id="cd07377">
    <property type="entry name" value="WHTH_GntR"/>
    <property type="match status" value="1"/>
</dbReference>
<evidence type="ECO:0000313" key="5">
    <source>
        <dbReference type="EMBL" id="CAE6817303.1"/>
    </source>
</evidence>
<organism evidence="5 6">
    <name type="scientific">Paraburkholderia haematera</name>
    <dbReference type="NCBI Taxonomy" id="2793077"/>
    <lineage>
        <taxon>Bacteria</taxon>
        <taxon>Pseudomonadati</taxon>
        <taxon>Pseudomonadota</taxon>
        <taxon>Betaproteobacteria</taxon>
        <taxon>Burkholderiales</taxon>
        <taxon>Burkholderiaceae</taxon>
        <taxon>Paraburkholderia</taxon>
    </lineage>
</organism>
<dbReference type="SUPFAM" id="SSF46785">
    <property type="entry name" value="Winged helix' DNA-binding domain"/>
    <property type="match status" value="1"/>
</dbReference>
<proteinExistence type="predicted"/>
<accession>A0ABN7MRZ2</accession>
<evidence type="ECO:0000313" key="6">
    <source>
        <dbReference type="Proteomes" id="UP000672526"/>
    </source>
</evidence>
<evidence type="ECO:0000256" key="1">
    <source>
        <dbReference type="ARBA" id="ARBA00023015"/>
    </source>
</evidence>
<name>A0ABN7MRZ2_9BURK</name>
<dbReference type="NCBIfam" id="TIGR03338">
    <property type="entry name" value="phnR_burk"/>
    <property type="match status" value="1"/>
</dbReference>
<evidence type="ECO:0000256" key="2">
    <source>
        <dbReference type="ARBA" id="ARBA00023125"/>
    </source>
</evidence>
<sequence length="267" mass="29345">MVVLACLDGAQASTLIDVAKYVKMTEYMQTASVDPIEVVRRHSLTTLVRDEIERHIIEGALAPGDKLNEADWATRLQVSRGPVREAFRALEQVGLVRTEKNRGVFVRTVSLAEADEIYAVRAVLEEAACRMLASRIDAEKLAVLREWLDAMRAALDAQDHDAYARANVAFHDAIVAASGNRKLYETYRRLVSELSLFRRAALVVRADAMERSLSEHRAILTALASRDAEHAAALMHAHVNGGLQRAREACESSGPLGAVQMSAVSND</sequence>
<keyword evidence="2" id="KW-0238">DNA-binding</keyword>
<reference evidence="5 6" key="1">
    <citation type="submission" date="2021-02" db="EMBL/GenBank/DDBJ databases">
        <authorList>
            <person name="Vanwijnsberghe S."/>
        </authorList>
    </citation>
    <scope>NUCLEOTIDE SEQUENCE [LARGE SCALE GENOMIC DNA]</scope>
    <source>
        <strain evidence="5 6">LMG 31837</strain>
    </source>
</reference>
<comment type="caution">
    <text evidence="5">The sequence shown here is derived from an EMBL/GenBank/DDBJ whole genome shotgun (WGS) entry which is preliminary data.</text>
</comment>
<dbReference type="Gene3D" id="1.20.120.530">
    <property type="entry name" value="GntR ligand-binding domain-like"/>
    <property type="match status" value="1"/>
</dbReference>
<dbReference type="PANTHER" id="PTHR43537:SF49">
    <property type="entry name" value="TRANSCRIPTIONAL REGULATORY PROTEIN"/>
    <property type="match status" value="1"/>
</dbReference>
<dbReference type="PROSITE" id="PS50949">
    <property type="entry name" value="HTH_GNTR"/>
    <property type="match status" value="1"/>
</dbReference>
<dbReference type="SUPFAM" id="SSF48008">
    <property type="entry name" value="GntR ligand-binding domain-like"/>
    <property type="match status" value="1"/>
</dbReference>
<dbReference type="InterPro" id="IPR000524">
    <property type="entry name" value="Tscrpt_reg_HTH_GntR"/>
</dbReference>